<dbReference type="CDD" id="cd00830">
    <property type="entry name" value="KAS_III"/>
    <property type="match status" value="1"/>
</dbReference>
<reference evidence="6 7" key="2">
    <citation type="submission" date="2018-08" db="EMBL/GenBank/DDBJ databases">
        <title>The draft genome of Acinetobacter sichuanensis strain WCHAc060041.</title>
        <authorList>
            <person name="Qin J."/>
            <person name="Feng Y."/>
            <person name="Zong Z."/>
        </authorList>
    </citation>
    <scope>NUCLEOTIDE SEQUENCE [LARGE SCALE GENOMIC DNA]</scope>
    <source>
        <strain evidence="6 7">WCHAc060041</strain>
    </source>
</reference>
<reference evidence="8" key="3">
    <citation type="journal article" date="2019" name="Int. J. Syst. Evol. Microbiol.">
        <title>The Global Catalogue of Microorganisms (GCM) 10K type strain sequencing project: providing services to taxonomists for standard genome sequencing and annotation.</title>
        <authorList>
            <consortium name="The Broad Institute Genomics Platform"/>
            <consortium name="The Broad Institute Genome Sequencing Center for Infectious Disease"/>
            <person name="Wu L."/>
            <person name="Ma J."/>
        </authorList>
    </citation>
    <scope>NUCLEOTIDE SEQUENCE [LARGE SCALE GENOMIC DNA]</scope>
    <source>
        <strain evidence="8">KCTC 62575</strain>
    </source>
</reference>
<dbReference type="Proteomes" id="UP000240957">
    <property type="component" value="Unassembled WGS sequence"/>
</dbReference>
<dbReference type="OrthoDB" id="9815506at2"/>
<evidence type="ECO:0000259" key="3">
    <source>
        <dbReference type="Pfam" id="PF08541"/>
    </source>
</evidence>
<dbReference type="InterPro" id="IPR016039">
    <property type="entry name" value="Thiolase-like"/>
</dbReference>
<dbReference type="Proteomes" id="UP001595455">
    <property type="component" value="Unassembled WGS sequence"/>
</dbReference>
<feature type="domain" description="Beta-ketoacyl-[acyl-carrier-protein] synthase III N-terminal" evidence="4">
    <location>
        <begin position="111"/>
        <end position="188"/>
    </location>
</feature>
<dbReference type="PANTHER" id="PTHR34069">
    <property type="entry name" value="3-OXOACYL-[ACYL-CARRIER-PROTEIN] SYNTHASE 3"/>
    <property type="match status" value="1"/>
</dbReference>
<dbReference type="InterPro" id="IPR013747">
    <property type="entry name" value="ACP_syn_III_C"/>
</dbReference>
<evidence type="ECO:0000256" key="2">
    <source>
        <dbReference type="ARBA" id="ARBA00023315"/>
    </source>
</evidence>
<organism evidence="6 7">
    <name type="scientific">Acinetobacter sichuanensis</name>
    <dbReference type="NCBI Taxonomy" id="2136183"/>
    <lineage>
        <taxon>Bacteria</taxon>
        <taxon>Pseudomonadati</taxon>
        <taxon>Pseudomonadota</taxon>
        <taxon>Gammaproteobacteria</taxon>
        <taxon>Moraxellales</taxon>
        <taxon>Moraxellaceae</taxon>
        <taxon>Acinetobacter</taxon>
    </lineage>
</organism>
<keyword evidence="8" id="KW-1185">Reference proteome</keyword>
<keyword evidence="1" id="KW-0808">Transferase</keyword>
<dbReference type="Pfam" id="PF08545">
    <property type="entry name" value="ACP_syn_III"/>
    <property type="match status" value="1"/>
</dbReference>
<reference evidence="5" key="4">
    <citation type="submission" date="2024-09" db="EMBL/GenBank/DDBJ databases">
        <authorList>
            <person name="Sun Q."/>
            <person name="Mori K."/>
        </authorList>
    </citation>
    <scope>NUCLEOTIDE SEQUENCE</scope>
    <source>
        <strain evidence="5">KCTC 62575</strain>
    </source>
</reference>
<dbReference type="GO" id="GO:0044550">
    <property type="term" value="P:secondary metabolite biosynthetic process"/>
    <property type="evidence" value="ECO:0007669"/>
    <property type="project" value="TreeGrafter"/>
</dbReference>
<evidence type="ECO:0000313" key="5">
    <source>
        <dbReference type="EMBL" id="MFC2996167.1"/>
    </source>
</evidence>
<dbReference type="EMBL" id="PYIX02000019">
    <property type="protein sequence ID" value="RFC83276.1"/>
    <property type="molecule type" value="Genomic_DNA"/>
</dbReference>
<dbReference type="RefSeq" id="WP_107008583.1">
    <property type="nucleotide sequence ID" value="NZ_JBHRSF010000055.1"/>
</dbReference>
<evidence type="ECO:0000259" key="4">
    <source>
        <dbReference type="Pfam" id="PF08545"/>
    </source>
</evidence>
<dbReference type="InterPro" id="IPR013751">
    <property type="entry name" value="ACP_syn_III_N"/>
</dbReference>
<evidence type="ECO:0000256" key="1">
    <source>
        <dbReference type="ARBA" id="ARBA00022679"/>
    </source>
</evidence>
<dbReference type="Gene3D" id="3.40.47.10">
    <property type="match status" value="1"/>
</dbReference>
<dbReference type="PANTHER" id="PTHR34069:SF2">
    <property type="entry name" value="BETA-KETOACYL-[ACYL-CARRIER-PROTEIN] SYNTHASE III"/>
    <property type="match status" value="1"/>
</dbReference>
<dbReference type="EMBL" id="JBHRSF010000055">
    <property type="protein sequence ID" value="MFC2996167.1"/>
    <property type="molecule type" value="Genomic_DNA"/>
</dbReference>
<feature type="domain" description="Beta-ketoacyl-[acyl-carrier-protein] synthase III C-terminal" evidence="3">
    <location>
        <begin position="234"/>
        <end position="322"/>
    </location>
</feature>
<dbReference type="Pfam" id="PF08541">
    <property type="entry name" value="ACP_syn_III_C"/>
    <property type="match status" value="1"/>
</dbReference>
<dbReference type="GO" id="GO:0006633">
    <property type="term" value="P:fatty acid biosynthetic process"/>
    <property type="evidence" value="ECO:0007669"/>
    <property type="project" value="InterPro"/>
</dbReference>
<dbReference type="SUPFAM" id="SSF53901">
    <property type="entry name" value="Thiolase-like"/>
    <property type="match status" value="2"/>
</dbReference>
<dbReference type="AlphaFoldDB" id="A0A371YP86"/>
<protein>
    <submittedName>
        <fullName evidence="6">Ketoacyl-ACP synthase III</fullName>
    </submittedName>
</protein>
<evidence type="ECO:0000313" key="8">
    <source>
        <dbReference type="Proteomes" id="UP001595455"/>
    </source>
</evidence>
<proteinExistence type="predicted"/>
<name>A0A371YP86_9GAMM</name>
<gene>
    <name evidence="5" type="ORF">ACFODO_12980</name>
    <name evidence="6" type="ORF">C9E89_012035</name>
</gene>
<accession>A0A371YP86</accession>
<dbReference type="GO" id="GO:0004315">
    <property type="term" value="F:3-oxoacyl-[acyl-carrier-protein] synthase activity"/>
    <property type="evidence" value="ECO:0007669"/>
    <property type="project" value="InterPro"/>
</dbReference>
<evidence type="ECO:0000313" key="6">
    <source>
        <dbReference type="EMBL" id="RFC83276.1"/>
    </source>
</evidence>
<keyword evidence="2" id="KW-0012">Acyltransferase</keyword>
<evidence type="ECO:0000313" key="7">
    <source>
        <dbReference type="Proteomes" id="UP000240957"/>
    </source>
</evidence>
<comment type="caution">
    <text evidence="6">The sequence shown here is derived from an EMBL/GenBank/DDBJ whole genome shotgun (WGS) entry which is preliminary data.</text>
</comment>
<reference evidence="5" key="1">
    <citation type="journal article" date="2014" name="Int. J. Syst. Evol. Microbiol.">
        <title>Complete genome of a new Firmicutes species belonging to the dominant human colonic microbiota ('Ruminococcus bicirculans') reveals two chromosomes and a selective capacity to utilize plant glucans.</title>
        <authorList>
            <consortium name="NISC Comparative Sequencing Program"/>
            <person name="Wegmann U."/>
            <person name="Louis P."/>
            <person name="Goesmann A."/>
            <person name="Henrissat B."/>
            <person name="Duncan S.H."/>
            <person name="Flint H.J."/>
        </authorList>
    </citation>
    <scope>NUCLEOTIDE SEQUENCE</scope>
    <source>
        <strain evidence="5">KCTC 62575</strain>
    </source>
</reference>
<sequence>MDGIKIAAVGTYHPITSRDNSYYFNKFENKKMLSEIFEKVGREKRFVINDENENSLTMAITASKRALENHNITGNDIDIIIFSSTTLEFLSPTNALILHAQLGVKKECICFDINANCLGMFVALEQASILLGSKESYQRALVIGSDYLSKIGDEKTPIPSTIVGDAAAAIILEKTPEKSGMIDRLYQTDSSFKDTIVYPPQGLSQSHKDDKIHWSPFSGVESVEFAAEALQQLLKNNNLKIDDISCFLLSQFTKSNIDILQEKLKLPTEKIEYIGDQYGYTGVSSFFLAYKSRLEKGLLKKDDIIVFWTLGAGYQAGVMLWKL</sequence>